<keyword evidence="3" id="KW-1185">Reference proteome</keyword>
<dbReference type="Proteomes" id="UP000730481">
    <property type="component" value="Unassembled WGS sequence"/>
</dbReference>
<reference evidence="2" key="2">
    <citation type="submission" date="2020-02" db="EMBL/GenBank/DDBJ databases">
        <title>Identification and distribution of gene clusters putatively required for synthesis of sphingolipid metabolism inhibitors in phylogenetically diverse species of the filamentous fungus Fusarium.</title>
        <authorList>
            <person name="Kim H.-S."/>
            <person name="Busman M."/>
            <person name="Brown D.W."/>
            <person name="Divon H."/>
            <person name="Uhlig S."/>
            <person name="Proctor R.H."/>
        </authorList>
    </citation>
    <scope>NUCLEOTIDE SEQUENCE</scope>
    <source>
        <strain evidence="2">NRRL 25174</strain>
    </source>
</reference>
<gene>
    <name evidence="2" type="ORF">FBEOM_6577</name>
</gene>
<feature type="signal peptide" evidence="1">
    <location>
        <begin position="1"/>
        <end position="20"/>
    </location>
</feature>
<organism evidence="2 3">
    <name type="scientific">Fusarium beomiforme</name>
    <dbReference type="NCBI Taxonomy" id="44412"/>
    <lineage>
        <taxon>Eukaryota</taxon>
        <taxon>Fungi</taxon>
        <taxon>Dikarya</taxon>
        <taxon>Ascomycota</taxon>
        <taxon>Pezizomycotina</taxon>
        <taxon>Sordariomycetes</taxon>
        <taxon>Hypocreomycetidae</taxon>
        <taxon>Hypocreales</taxon>
        <taxon>Nectriaceae</taxon>
        <taxon>Fusarium</taxon>
        <taxon>Fusarium burgessii species complex</taxon>
    </lineage>
</organism>
<comment type="caution">
    <text evidence="2">The sequence shown here is derived from an EMBL/GenBank/DDBJ whole genome shotgun (WGS) entry which is preliminary data.</text>
</comment>
<dbReference type="EMBL" id="PVQB02000283">
    <property type="protein sequence ID" value="KAF4339515.1"/>
    <property type="molecule type" value="Genomic_DNA"/>
</dbReference>
<keyword evidence="1" id="KW-0732">Signal</keyword>
<feature type="chain" id="PRO_5040227767" evidence="1">
    <location>
        <begin position="21"/>
        <end position="131"/>
    </location>
</feature>
<dbReference type="OrthoDB" id="5024521at2759"/>
<evidence type="ECO:0000313" key="2">
    <source>
        <dbReference type="EMBL" id="KAF4339515.1"/>
    </source>
</evidence>
<protein>
    <submittedName>
        <fullName evidence="2">Uncharacterized protein</fullName>
    </submittedName>
</protein>
<sequence length="131" mass="13492">MLVNNALTFTLSILMSTASAIHLSCAADPNADCDPTKYCTYTANNGNCASPGWGSNDQVPVFNECVIDSGCNGKCVNGLCCNTDILPNGEADCPTMDEISTCCFVRSPGPGGVGAWAPVQGTRPSELSCGC</sequence>
<name>A0A9P5AIQ5_9HYPO</name>
<reference evidence="2" key="1">
    <citation type="journal article" date="2017" name="Mycologia">
        <title>Fusarium algeriense, sp. nov., a novel toxigenic crown rot pathogen of durum wheat from Algeria is nested in the Fusarium burgessii species complex.</title>
        <authorList>
            <person name="Laraba I."/>
            <person name="Keddad A."/>
            <person name="Boureghda H."/>
            <person name="Abdallah N."/>
            <person name="Vaughan M.M."/>
            <person name="Proctor R.H."/>
            <person name="Busman M."/>
            <person name="O'Donnell K."/>
        </authorList>
    </citation>
    <scope>NUCLEOTIDE SEQUENCE</scope>
    <source>
        <strain evidence="2">NRRL 25174</strain>
    </source>
</reference>
<dbReference type="AlphaFoldDB" id="A0A9P5AIQ5"/>
<evidence type="ECO:0000313" key="3">
    <source>
        <dbReference type="Proteomes" id="UP000730481"/>
    </source>
</evidence>
<evidence type="ECO:0000256" key="1">
    <source>
        <dbReference type="SAM" id="SignalP"/>
    </source>
</evidence>
<proteinExistence type="predicted"/>
<accession>A0A9P5AIQ5</accession>